<evidence type="ECO:0000256" key="4">
    <source>
        <dbReference type="ARBA" id="ARBA00022967"/>
    </source>
</evidence>
<dbReference type="InterPro" id="IPR027417">
    <property type="entry name" value="P-loop_NTPase"/>
</dbReference>
<evidence type="ECO:0000256" key="1">
    <source>
        <dbReference type="ARBA" id="ARBA00022448"/>
    </source>
</evidence>
<evidence type="ECO:0000313" key="15">
    <source>
        <dbReference type="Proteomes" id="UP000069906"/>
    </source>
</evidence>
<dbReference type="PATRIC" id="fig|1604004.4.peg.319"/>
<dbReference type="KEGG" id="hsf:HLASA_0305"/>
<evidence type="ECO:0000259" key="11">
    <source>
        <dbReference type="PROSITE" id="PS50893"/>
    </source>
</evidence>
<evidence type="ECO:0000313" key="14">
    <source>
        <dbReference type="Proteomes" id="UP000060390"/>
    </source>
</evidence>
<feature type="domain" description="ABC transporter" evidence="11">
    <location>
        <begin position="28"/>
        <end position="263"/>
    </location>
</feature>
<comment type="subunit">
    <text evidence="7">The complex is composed of two ATP-binding proteins (BtuD), two transmembrane proteins (BtuC) and a solute-binding protein (BtuF).</text>
</comment>
<comment type="function">
    <text evidence="6">Required for corrinoid utilization. Probably part of the ABC transporter complex BtuCDF involved in cobalamin (vitamin B12) import. Probably responsible for energy coupling to the transport system.</text>
</comment>
<dbReference type="GeneID" id="26009676"/>
<evidence type="ECO:0000256" key="2">
    <source>
        <dbReference type="ARBA" id="ARBA00022741"/>
    </source>
</evidence>
<evidence type="ECO:0000256" key="8">
    <source>
        <dbReference type="ARBA" id="ARBA00066387"/>
    </source>
</evidence>
<evidence type="ECO:0000256" key="6">
    <source>
        <dbReference type="ARBA" id="ARBA00058960"/>
    </source>
</evidence>
<dbReference type="PROSITE" id="PS00211">
    <property type="entry name" value="ABC_TRANSPORTER_1"/>
    <property type="match status" value="1"/>
</dbReference>
<name>A0A0F7PBU5_9EURY</name>
<dbReference type="Proteomes" id="UP000060390">
    <property type="component" value="Chromosome"/>
</dbReference>
<dbReference type="RefSeq" id="WP_235272165.1">
    <property type="nucleotide sequence ID" value="NZ_CP008874.1"/>
</dbReference>
<keyword evidence="3" id="KW-0067">ATP-binding</keyword>
<dbReference type="SUPFAM" id="SSF52540">
    <property type="entry name" value="P-loop containing nucleoside triphosphate hydrolases"/>
    <property type="match status" value="1"/>
</dbReference>
<dbReference type="KEGG" id="hsu:HLASF_0306"/>
<evidence type="ECO:0000256" key="3">
    <source>
        <dbReference type="ARBA" id="ARBA00022840"/>
    </source>
</evidence>
<dbReference type="NCBIfam" id="NF010068">
    <property type="entry name" value="PRK13548.1"/>
    <property type="match status" value="1"/>
</dbReference>
<dbReference type="PROSITE" id="PS50893">
    <property type="entry name" value="ABC_TRANSPORTER_2"/>
    <property type="match status" value="1"/>
</dbReference>
<sequence length="442" mass="46381">MIPRGLSDLLAAVGGDHGPAEGPVPGTVHAEDVSVDLGGQRVLDDASLTADEGEFVGLIGPNGSGKTTLLRTMAGVLETDAGQVRVGGADVSERSARAVSRRVAVVPQDTHLAFEFDVRSVVAMGRTPYRSRVAFGPRPDEARIDHALERARVDHLADRSVDEVSGGERQRVLLARALAQDTPVLLLDEPTASLDINHQVRTLEIVRSLVDDGKTVVAAIHDLNLAAHYCDSLALLGDGSVLAEGSPTEVLTESTLEAAFGTRAVVTSHPVTGSVYVMALPDGTTDRTRAHVHVIGGGATGARLLYLLSAAGFEVTTGALNEGDSDLETARHLGIEAITLPPGATVDESTAAAVRDRVREAAVTVVADVEIGVGNLPNLEAASAAEHLVLVEKRPFEERNFVGPEAAERYRSLRSRATLADESDLIAAVEELVQDGTESQQG</sequence>
<dbReference type="PANTHER" id="PTHR42794:SF1">
    <property type="entry name" value="HEMIN IMPORT ATP-BINDING PROTEIN HMUV"/>
    <property type="match status" value="1"/>
</dbReference>
<dbReference type="STRING" id="1604004.HLASA_0305"/>
<evidence type="ECO:0000256" key="10">
    <source>
        <dbReference type="ARBA" id="ARBA00077139"/>
    </source>
</evidence>
<keyword evidence="4" id="KW-1278">Translocase</keyword>
<reference evidence="12 15" key="1">
    <citation type="journal article" date="2015" name="ISME J.">
        <title>Elemental sulfur and acetate can support life of a novel strictly anaerobic haloarchaeon.</title>
        <authorList>
            <person name="Sorokin D.Y."/>
            <person name="Kublanov I.V."/>
            <person name="Gavrilov S.N."/>
            <person name="Rojo D."/>
            <person name="Roman P."/>
            <person name="Golyshin P.N."/>
            <person name="Slepak V.Z."/>
            <person name="Smedile F."/>
            <person name="Ferrer M."/>
            <person name="Messina E."/>
            <person name="La Cono V."/>
            <person name="Yakimov M.M."/>
        </authorList>
    </citation>
    <scope>NUCLEOTIDE SEQUENCE [LARGE SCALE GENOMIC DNA]</scope>
    <source>
        <strain evidence="12 15">HSR2</strain>
    </source>
</reference>
<dbReference type="FunFam" id="3.40.50.300:FF:000134">
    <property type="entry name" value="Iron-enterobactin ABC transporter ATP-binding protein"/>
    <property type="match status" value="1"/>
</dbReference>
<dbReference type="CDD" id="cd03214">
    <property type="entry name" value="ABC_Iron-Siderophores_B12_Hemin"/>
    <property type="match status" value="1"/>
</dbReference>
<evidence type="ECO:0000256" key="5">
    <source>
        <dbReference type="ARBA" id="ARBA00050590"/>
    </source>
</evidence>
<comment type="catalytic activity">
    <reaction evidence="5">
        <text>an R-cob(III)alamin(out) + ATP + H2O = an R-cob(III)alamin(in) + ADP + phosphate + H(+)</text>
        <dbReference type="Rhea" id="RHEA:17873"/>
        <dbReference type="ChEBI" id="CHEBI:15377"/>
        <dbReference type="ChEBI" id="CHEBI:15378"/>
        <dbReference type="ChEBI" id="CHEBI:30616"/>
        <dbReference type="ChEBI" id="CHEBI:43474"/>
        <dbReference type="ChEBI" id="CHEBI:140785"/>
        <dbReference type="ChEBI" id="CHEBI:456216"/>
        <dbReference type="EC" id="7.6.2.8"/>
    </reaction>
</comment>
<dbReference type="Proteomes" id="UP000069906">
    <property type="component" value="Chromosome"/>
</dbReference>
<dbReference type="EC" id="7.6.2.8" evidence="8"/>
<evidence type="ECO:0000313" key="13">
    <source>
        <dbReference type="EMBL" id="ALG81215.1"/>
    </source>
</evidence>
<dbReference type="InterPro" id="IPR003439">
    <property type="entry name" value="ABC_transporter-like_ATP-bd"/>
</dbReference>
<accession>A0A0F7PBU5</accession>
<keyword evidence="15" id="KW-1185">Reference proteome</keyword>
<dbReference type="GO" id="GO:0016887">
    <property type="term" value="F:ATP hydrolysis activity"/>
    <property type="evidence" value="ECO:0007669"/>
    <property type="project" value="InterPro"/>
</dbReference>
<evidence type="ECO:0000256" key="9">
    <source>
        <dbReference type="ARBA" id="ARBA00073649"/>
    </source>
</evidence>
<dbReference type="AlphaFoldDB" id="A0A0F7PBU5"/>
<dbReference type="EMBL" id="CP011564">
    <property type="protein sequence ID" value="ALG81215.1"/>
    <property type="molecule type" value="Genomic_DNA"/>
</dbReference>
<dbReference type="EMBL" id="CP008874">
    <property type="protein sequence ID" value="AKH96813.1"/>
    <property type="molecule type" value="Genomic_DNA"/>
</dbReference>
<dbReference type="SMART" id="SM00382">
    <property type="entry name" value="AAA"/>
    <property type="match status" value="1"/>
</dbReference>
<organism evidence="12 15">
    <name type="scientific">Halanaeroarchaeum sulfurireducens</name>
    <dbReference type="NCBI Taxonomy" id="1604004"/>
    <lineage>
        <taxon>Archaea</taxon>
        <taxon>Methanobacteriati</taxon>
        <taxon>Methanobacteriota</taxon>
        <taxon>Stenosarchaea group</taxon>
        <taxon>Halobacteria</taxon>
        <taxon>Halobacteriales</taxon>
        <taxon>Halobacteriaceae</taxon>
        <taxon>Halanaeroarchaeum</taxon>
    </lineage>
</organism>
<dbReference type="GO" id="GO:0015420">
    <property type="term" value="F:ABC-type vitamin B12 transporter activity"/>
    <property type="evidence" value="ECO:0007669"/>
    <property type="project" value="UniProtKB-EC"/>
</dbReference>
<reference evidence="14" key="2">
    <citation type="submission" date="2015-05" db="EMBL/GenBank/DDBJ databases">
        <title>Complete genome sequence of Halanaeroarchaeum sulfurireducens type strain M27-SA2, a sulfate-reducer haloarchaeon from marine anoxic lake Medee.</title>
        <authorList>
            <person name="Messina E."/>
            <person name="Kublanov I.V."/>
            <person name="Toshchakov S."/>
            <person name="Arcadi E."/>
            <person name="La Spada G."/>
            <person name="La Cono V."/>
            <person name="Yakimov M.M."/>
        </authorList>
    </citation>
    <scope>NUCLEOTIDE SEQUENCE [LARGE SCALE GENOMIC DNA]</scope>
    <source>
        <strain evidence="14">M27-SA2</strain>
    </source>
</reference>
<dbReference type="HOGENOM" id="CLU_000604_0_0_2"/>
<dbReference type="InterPro" id="IPR003593">
    <property type="entry name" value="AAA+_ATPase"/>
</dbReference>
<reference evidence="13 14" key="3">
    <citation type="journal article" date="2016" name="Stand. Genomic Sci.">
        <title>Complete genome sequence of 'Halanaeroarchaeum sulfurireducens' M27-SA2, a sulfur-reducing and acetate-oxidizing haloarchaeon from the deep-sea hypersaline anoxic lake Medee.</title>
        <authorList>
            <person name="Messina E."/>
            <person name="Sorokin D.Y."/>
            <person name="Kublanov I.V."/>
            <person name="Toshchakov S."/>
            <person name="Lopatina A."/>
            <person name="Arcadi E."/>
            <person name="Smedile F."/>
            <person name="La Spada G."/>
            <person name="La Cono V."/>
            <person name="Yakimov M.M."/>
        </authorList>
    </citation>
    <scope>NUCLEOTIDE SEQUENCE [LARGE SCALE GENOMIC DNA]</scope>
    <source>
        <strain evidence="13 14">M27-SA2</strain>
    </source>
</reference>
<proteinExistence type="predicted"/>
<protein>
    <recommendedName>
        <fullName evidence="9">Cobalamin import ATP-binding protein BtuD</fullName>
        <ecNumber evidence="8">7.6.2.8</ecNumber>
    </recommendedName>
    <alternativeName>
        <fullName evidence="10">Vitamin B12-transporting ATPase</fullName>
    </alternativeName>
</protein>
<keyword evidence="1" id="KW-0813">Transport</keyword>
<evidence type="ECO:0000313" key="12">
    <source>
        <dbReference type="EMBL" id="AKH96813.1"/>
    </source>
</evidence>
<dbReference type="Gene3D" id="3.40.50.300">
    <property type="entry name" value="P-loop containing nucleotide triphosphate hydrolases"/>
    <property type="match status" value="1"/>
</dbReference>
<dbReference type="PANTHER" id="PTHR42794">
    <property type="entry name" value="HEMIN IMPORT ATP-BINDING PROTEIN HMUV"/>
    <property type="match status" value="1"/>
</dbReference>
<dbReference type="GO" id="GO:0005524">
    <property type="term" value="F:ATP binding"/>
    <property type="evidence" value="ECO:0007669"/>
    <property type="project" value="UniProtKB-KW"/>
</dbReference>
<dbReference type="Pfam" id="PF00005">
    <property type="entry name" value="ABC_tran"/>
    <property type="match status" value="1"/>
</dbReference>
<evidence type="ECO:0000256" key="7">
    <source>
        <dbReference type="ARBA" id="ARBA00064420"/>
    </source>
</evidence>
<gene>
    <name evidence="13" type="ORF">HLASA_0305</name>
    <name evidence="12" type="ORF">HLASF_0306</name>
</gene>
<dbReference type="InterPro" id="IPR017871">
    <property type="entry name" value="ABC_transporter-like_CS"/>
</dbReference>
<keyword evidence="2" id="KW-0547">Nucleotide-binding</keyword>